<gene>
    <name evidence="6" type="ORF">WJX74_008263</name>
</gene>
<keyword evidence="3" id="KW-0547">Nucleotide-binding</keyword>
<dbReference type="InterPro" id="IPR030616">
    <property type="entry name" value="Aur-like"/>
</dbReference>
<keyword evidence="4" id="KW-0418">Kinase</keyword>
<dbReference type="AlphaFoldDB" id="A0AAW1Q553"/>
<evidence type="ECO:0000256" key="5">
    <source>
        <dbReference type="ARBA" id="ARBA00022840"/>
    </source>
</evidence>
<sequence>MHAMLQRILHVEYSLPRHVTVSPECQDLLRRILVAEPERRITMEQIQRHPWCLHDLPEGVAELNSKLLSQPEEPDPEGVQSISETERVVREAMTAPRRPKHVKMDSDSLIEDAIQADAQGSKNAAGRGMW</sequence>
<dbReference type="EMBL" id="JALJOS010000101">
    <property type="protein sequence ID" value="KAK9815998.1"/>
    <property type="molecule type" value="Genomic_DNA"/>
</dbReference>
<dbReference type="SUPFAM" id="SSF56112">
    <property type="entry name" value="Protein kinase-like (PK-like)"/>
    <property type="match status" value="1"/>
</dbReference>
<accession>A0AAW1Q553</accession>
<evidence type="ECO:0000313" key="6">
    <source>
        <dbReference type="EMBL" id="KAK9815998.1"/>
    </source>
</evidence>
<protein>
    <submittedName>
        <fullName evidence="6">Uncharacterized protein</fullName>
    </submittedName>
</protein>
<dbReference type="Gene3D" id="1.10.510.10">
    <property type="entry name" value="Transferase(Phosphotransferase) domain 1"/>
    <property type="match status" value="1"/>
</dbReference>
<keyword evidence="7" id="KW-1185">Reference proteome</keyword>
<evidence type="ECO:0000256" key="1">
    <source>
        <dbReference type="ARBA" id="ARBA00022527"/>
    </source>
</evidence>
<keyword evidence="1" id="KW-0723">Serine/threonine-protein kinase</keyword>
<dbReference type="GO" id="GO:0005524">
    <property type="term" value="F:ATP binding"/>
    <property type="evidence" value="ECO:0007669"/>
    <property type="project" value="UniProtKB-KW"/>
</dbReference>
<evidence type="ECO:0000256" key="4">
    <source>
        <dbReference type="ARBA" id="ARBA00022777"/>
    </source>
</evidence>
<organism evidence="6 7">
    <name type="scientific">Apatococcus lobatus</name>
    <dbReference type="NCBI Taxonomy" id="904363"/>
    <lineage>
        <taxon>Eukaryota</taxon>
        <taxon>Viridiplantae</taxon>
        <taxon>Chlorophyta</taxon>
        <taxon>core chlorophytes</taxon>
        <taxon>Trebouxiophyceae</taxon>
        <taxon>Chlorellales</taxon>
        <taxon>Chlorellaceae</taxon>
        <taxon>Apatococcus</taxon>
    </lineage>
</organism>
<dbReference type="InterPro" id="IPR011009">
    <property type="entry name" value="Kinase-like_dom_sf"/>
</dbReference>
<keyword evidence="5" id="KW-0067">ATP-binding</keyword>
<dbReference type="PANTHER" id="PTHR24350">
    <property type="entry name" value="SERINE/THREONINE-PROTEIN KINASE IAL-RELATED"/>
    <property type="match status" value="1"/>
</dbReference>
<reference evidence="6 7" key="1">
    <citation type="journal article" date="2024" name="Nat. Commun.">
        <title>Phylogenomics reveals the evolutionary origins of lichenization in chlorophyte algae.</title>
        <authorList>
            <person name="Puginier C."/>
            <person name="Libourel C."/>
            <person name="Otte J."/>
            <person name="Skaloud P."/>
            <person name="Haon M."/>
            <person name="Grisel S."/>
            <person name="Petersen M."/>
            <person name="Berrin J.G."/>
            <person name="Delaux P.M."/>
            <person name="Dal Grande F."/>
            <person name="Keller J."/>
        </authorList>
    </citation>
    <scope>NUCLEOTIDE SEQUENCE [LARGE SCALE GENOMIC DNA]</scope>
    <source>
        <strain evidence="6 7">SAG 2145</strain>
    </source>
</reference>
<keyword evidence="2" id="KW-0808">Transferase</keyword>
<evidence type="ECO:0000313" key="7">
    <source>
        <dbReference type="Proteomes" id="UP001438707"/>
    </source>
</evidence>
<evidence type="ECO:0000256" key="3">
    <source>
        <dbReference type="ARBA" id="ARBA00022741"/>
    </source>
</evidence>
<dbReference type="GO" id="GO:0004674">
    <property type="term" value="F:protein serine/threonine kinase activity"/>
    <property type="evidence" value="ECO:0007669"/>
    <property type="project" value="UniProtKB-KW"/>
</dbReference>
<evidence type="ECO:0000256" key="2">
    <source>
        <dbReference type="ARBA" id="ARBA00022679"/>
    </source>
</evidence>
<name>A0AAW1Q553_9CHLO</name>
<proteinExistence type="predicted"/>
<dbReference type="Proteomes" id="UP001438707">
    <property type="component" value="Unassembled WGS sequence"/>
</dbReference>
<comment type="caution">
    <text evidence="6">The sequence shown here is derived from an EMBL/GenBank/DDBJ whole genome shotgun (WGS) entry which is preliminary data.</text>
</comment>